<proteinExistence type="predicted"/>
<dbReference type="STRING" id="379097.SE23_13000"/>
<dbReference type="PROSITE" id="PS50199">
    <property type="entry name" value="ZF_RANBP2_2"/>
    <property type="match status" value="1"/>
</dbReference>
<dbReference type="InterPro" id="IPR001876">
    <property type="entry name" value="Znf_RanBP2"/>
</dbReference>
<evidence type="ECO:0000313" key="6">
    <source>
        <dbReference type="Proteomes" id="UP000030451"/>
    </source>
</evidence>
<dbReference type="Pfam" id="PF09413">
    <property type="entry name" value="DUF2007"/>
    <property type="match status" value="1"/>
</dbReference>
<evidence type="ECO:0000256" key="2">
    <source>
        <dbReference type="ARBA" id="ARBA00022771"/>
    </source>
</evidence>
<sequence length="101" mass="11281">MKIYSASNPPEAHIVCELLKSQDISCEVRGEGIFGLQGEVPFGENSEPYVWLLEPNKRNQANEIIDQFRTTQNGSDWHCSQCGEINESQFGVCWQCGTAAD</sequence>
<dbReference type="AlphaFoldDB" id="A0A0A5JGI9"/>
<dbReference type="InterPro" id="IPR018551">
    <property type="entry name" value="DUF2007"/>
</dbReference>
<keyword evidence="2" id="KW-0863">Zinc-finger</keyword>
<evidence type="ECO:0000256" key="3">
    <source>
        <dbReference type="ARBA" id="ARBA00022833"/>
    </source>
</evidence>
<dbReference type="SUPFAM" id="SSF90209">
    <property type="entry name" value="Ran binding protein zinc finger-like"/>
    <property type="match status" value="1"/>
</dbReference>
<dbReference type="OrthoDB" id="9814654at2"/>
<comment type="caution">
    <text evidence="5">The sequence shown here is derived from an EMBL/GenBank/DDBJ whole genome shotgun (WGS) entry which is preliminary data.</text>
</comment>
<dbReference type="PROSITE" id="PS01358">
    <property type="entry name" value="ZF_RANBP2_1"/>
    <property type="match status" value="1"/>
</dbReference>
<accession>A0A0A5JGI9</accession>
<keyword evidence="3" id="KW-0862">Zinc</keyword>
<evidence type="ECO:0000313" key="5">
    <source>
        <dbReference type="EMBL" id="KGY07073.1"/>
    </source>
</evidence>
<dbReference type="Proteomes" id="UP000030451">
    <property type="component" value="Unassembled WGS sequence"/>
</dbReference>
<feature type="domain" description="RanBP2-type" evidence="4">
    <location>
        <begin position="72"/>
        <end position="101"/>
    </location>
</feature>
<name>A0A0A5JGI9_PHOS4</name>
<evidence type="ECO:0000259" key="4">
    <source>
        <dbReference type="PROSITE" id="PS50199"/>
    </source>
</evidence>
<protein>
    <recommendedName>
        <fullName evidence="4">RanBP2-type domain-containing protein</fullName>
    </recommendedName>
</protein>
<dbReference type="InterPro" id="IPR036443">
    <property type="entry name" value="Znf_RanBP2_sf"/>
</dbReference>
<reference evidence="5 6" key="1">
    <citation type="submission" date="2014-10" db="EMBL/GenBank/DDBJ databases">
        <title>Genome sequencing of Vibrio sinaloensis T08.</title>
        <authorList>
            <person name="Chan K.-G."/>
            <person name="Mohamad N.I."/>
        </authorList>
    </citation>
    <scope>NUCLEOTIDE SEQUENCE [LARGE SCALE GENOMIC DNA]</scope>
    <source>
        <strain evidence="5 6">T08</strain>
    </source>
</reference>
<dbReference type="GO" id="GO:0008270">
    <property type="term" value="F:zinc ion binding"/>
    <property type="evidence" value="ECO:0007669"/>
    <property type="project" value="UniProtKB-KW"/>
</dbReference>
<dbReference type="EMBL" id="JRWP01000054">
    <property type="protein sequence ID" value="KGY07073.1"/>
    <property type="molecule type" value="Genomic_DNA"/>
</dbReference>
<evidence type="ECO:0000256" key="1">
    <source>
        <dbReference type="ARBA" id="ARBA00022723"/>
    </source>
</evidence>
<keyword evidence="1" id="KW-0479">Metal-binding</keyword>
<dbReference type="RefSeq" id="WP_038192890.1">
    <property type="nucleotide sequence ID" value="NZ_JRWP01000054.1"/>
</dbReference>
<gene>
    <name evidence="5" type="ORF">NM06_18765</name>
</gene>
<organism evidence="5 6">
    <name type="scientific">Photobacterium sp. (strain ATCC 43367)</name>
    <dbReference type="NCBI Taxonomy" id="379097"/>
    <lineage>
        <taxon>Bacteria</taxon>
        <taxon>Pseudomonadati</taxon>
        <taxon>Pseudomonadota</taxon>
        <taxon>Gammaproteobacteria</taxon>
        <taxon>Vibrionales</taxon>
        <taxon>Vibrionaceae</taxon>
        <taxon>Vibrio</taxon>
        <taxon>Vibrio oreintalis group</taxon>
    </lineage>
</organism>